<accession>A0A8H7R9J6</accession>
<dbReference type="AlphaFoldDB" id="A0A8H7R9J6"/>
<dbReference type="PANTHER" id="PTHR10589:SF17">
    <property type="entry name" value="UBIQUITIN CARBOXYL-TERMINAL HYDROLASE"/>
    <property type="match status" value="1"/>
</dbReference>
<feature type="domain" description="UCH catalytic" evidence="9">
    <location>
        <begin position="13"/>
        <end position="232"/>
    </location>
</feature>
<evidence type="ECO:0000259" key="9">
    <source>
        <dbReference type="PROSITE" id="PS52048"/>
    </source>
</evidence>
<organism evidence="10 11">
    <name type="scientific">Mucor plumbeus</name>
    <dbReference type="NCBI Taxonomy" id="97098"/>
    <lineage>
        <taxon>Eukaryota</taxon>
        <taxon>Fungi</taxon>
        <taxon>Fungi incertae sedis</taxon>
        <taxon>Mucoromycota</taxon>
        <taxon>Mucoromycotina</taxon>
        <taxon>Mucoromycetes</taxon>
        <taxon>Mucorales</taxon>
        <taxon>Mucorineae</taxon>
        <taxon>Mucoraceae</taxon>
        <taxon>Mucor</taxon>
    </lineage>
</organism>
<comment type="caution">
    <text evidence="10">The sequence shown here is derived from an EMBL/GenBank/DDBJ whole genome shotgun (WGS) entry which is preliminary data.</text>
</comment>
<sequence>MNISNDIKKPEIRWIPLESNPEVLNKIIHNHGVDQKWGFVDIYGFDDDALAMIPRPATAIIFLFPGTPAYDNFREKNEAYLNLHKQKISENVIHFTQTIGNACGMMALLHSLSNNSHLVGDGLFKRIFDATRKMKAGDRGEYLESCSELAIVHQDSACSGQSRTPDIADACTNHFVSFVEVNGDIYELDGGRPFPVNHGKCEDFLKDTARIMKEFIARDPNDNDYSAIALAKFED</sequence>
<reference evidence="10" key="1">
    <citation type="submission" date="2020-12" db="EMBL/GenBank/DDBJ databases">
        <title>Metabolic potential, ecology and presence of endohyphal bacteria is reflected in genomic diversity of Mucoromycotina.</title>
        <authorList>
            <person name="Muszewska A."/>
            <person name="Okrasinska A."/>
            <person name="Steczkiewicz K."/>
            <person name="Drgas O."/>
            <person name="Orlowska M."/>
            <person name="Perlinska-Lenart U."/>
            <person name="Aleksandrzak-Piekarczyk T."/>
            <person name="Szatraj K."/>
            <person name="Zielenkiewicz U."/>
            <person name="Pilsyk S."/>
            <person name="Malc E."/>
            <person name="Mieczkowski P."/>
            <person name="Kruszewska J.S."/>
            <person name="Biernat P."/>
            <person name="Pawlowska J."/>
        </authorList>
    </citation>
    <scope>NUCLEOTIDE SEQUENCE</scope>
    <source>
        <strain evidence="10">CBS 226.32</strain>
    </source>
</reference>
<dbReference type="SUPFAM" id="SSF54001">
    <property type="entry name" value="Cysteine proteinases"/>
    <property type="match status" value="1"/>
</dbReference>
<dbReference type="Proteomes" id="UP000650833">
    <property type="component" value="Unassembled WGS sequence"/>
</dbReference>
<dbReference type="GO" id="GO:0016579">
    <property type="term" value="P:protein deubiquitination"/>
    <property type="evidence" value="ECO:0007669"/>
    <property type="project" value="TreeGrafter"/>
</dbReference>
<dbReference type="EMBL" id="JAEPRC010000156">
    <property type="protein sequence ID" value="KAG2206220.1"/>
    <property type="molecule type" value="Genomic_DNA"/>
</dbReference>
<keyword evidence="3 7" id="KW-0645">Protease</keyword>
<dbReference type="PROSITE" id="PS52048">
    <property type="entry name" value="UCH_DOMAIN"/>
    <property type="match status" value="1"/>
</dbReference>
<dbReference type="GO" id="GO:0005737">
    <property type="term" value="C:cytoplasm"/>
    <property type="evidence" value="ECO:0007669"/>
    <property type="project" value="TreeGrafter"/>
</dbReference>
<dbReference type="InterPro" id="IPR001578">
    <property type="entry name" value="Peptidase_C12_UCH"/>
</dbReference>
<comment type="catalytic activity">
    <reaction evidence="1 7 8">
        <text>Thiol-dependent hydrolysis of ester, thioester, amide, peptide and isopeptide bonds formed by the C-terminal Gly of ubiquitin (a 76-residue protein attached to proteins as an intracellular targeting signal).</text>
        <dbReference type="EC" id="3.4.19.12"/>
    </reaction>
</comment>
<evidence type="ECO:0000256" key="1">
    <source>
        <dbReference type="ARBA" id="ARBA00000707"/>
    </source>
</evidence>
<dbReference type="GO" id="GO:0004843">
    <property type="term" value="F:cysteine-type deubiquitinase activity"/>
    <property type="evidence" value="ECO:0007669"/>
    <property type="project" value="UniProtKB-UniRule"/>
</dbReference>
<feature type="active site" description="Proton donor" evidence="7">
    <location>
        <position position="174"/>
    </location>
</feature>
<evidence type="ECO:0000313" key="10">
    <source>
        <dbReference type="EMBL" id="KAG2206220.1"/>
    </source>
</evidence>
<dbReference type="FunFam" id="3.40.532.10:FF:000006">
    <property type="entry name" value="Ubiquitin carboxyl-terminal hydrolase"/>
    <property type="match status" value="1"/>
</dbReference>
<keyword evidence="11" id="KW-1185">Reference proteome</keyword>
<dbReference type="GO" id="GO:0006511">
    <property type="term" value="P:ubiquitin-dependent protein catabolic process"/>
    <property type="evidence" value="ECO:0007669"/>
    <property type="project" value="UniProtKB-UniRule"/>
</dbReference>
<evidence type="ECO:0000256" key="5">
    <source>
        <dbReference type="ARBA" id="ARBA00022801"/>
    </source>
</evidence>
<name>A0A8H7R9J6_9FUNG</name>
<gene>
    <name evidence="10" type="ORF">INT46_006388</name>
</gene>
<evidence type="ECO:0000256" key="4">
    <source>
        <dbReference type="ARBA" id="ARBA00022786"/>
    </source>
</evidence>
<comment type="similarity">
    <text evidence="2 7 8">Belongs to the peptidase C12 family.</text>
</comment>
<dbReference type="PRINTS" id="PR00707">
    <property type="entry name" value="UBCTHYDRLASE"/>
</dbReference>
<dbReference type="PROSITE" id="PS00140">
    <property type="entry name" value="UCH_1"/>
    <property type="match status" value="1"/>
</dbReference>
<evidence type="ECO:0000313" key="11">
    <source>
        <dbReference type="Proteomes" id="UP000650833"/>
    </source>
</evidence>
<dbReference type="Gene3D" id="3.40.532.10">
    <property type="entry name" value="Peptidase C12, ubiquitin carboxyl-terminal hydrolase"/>
    <property type="match status" value="1"/>
</dbReference>
<dbReference type="PANTHER" id="PTHR10589">
    <property type="entry name" value="UBIQUITIN CARBOXYL-TERMINAL HYDROLASE"/>
    <property type="match status" value="1"/>
</dbReference>
<evidence type="ECO:0000256" key="3">
    <source>
        <dbReference type="ARBA" id="ARBA00022670"/>
    </source>
</evidence>
<dbReference type="CDD" id="cd09616">
    <property type="entry name" value="Peptidase_C12_UCH_L1_L3"/>
    <property type="match status" value="1"/>
</dbReference>
<dbReference type="OrthoDB" id="427186at2759"/>
<keyword evidence="5 7" id="KW-0378">Hydrolase</keyword>
<dbReference type="InterPro" id="IPR036959">
    <property type="entry name" value="Peptidase_C12_UCH_sf"/>
</dbReference>
<dbReference type="InterPro" id="IPR057254">
    <property type="entry name" value="UCH_AS"/>
</dbReference>
<feature type="site" description="Transition state stabilizer" evidence="7">
    <location>
        <position position="97"/>
    </location>
</feature>
<feature type="site" description="Important for enzyme activity" evidence="7">
    <location>
        <position position="189"/>
    </location>
</feature>
<evidence type="ECO:0000256" key="2">
    <source>
        <dbReference type="ARBA" id="ARBA00009326"/>
    </source>
</evidence>
<keyword evidence="4 7" id="KW-0833">Ubl conjugation pathway</keyword>
<evidence type="ECO:0000256" key="7">
    <source>
        <dbReference type="PROSITE-ProRule" id="PRU01393"/>
    </source>
</evidence>
<dbReference type="InterPro" id="IPR038765">
    <property type="entry name" value="Papain-like_cys_pep_sf"/>
</dbReference>
<evidence type="ECO:0000256" key="8">
    <source>
        <dbReference type="RuleBase" id="RU361215"/>
    </source>
</evidence>
<dbReference type="EC" id="3.4.19.12" evidence="8"/>
<protein>
    <recommendedName>
        <fullName evidence="8">Ubiquitin carboxyl-terminal hydrolase</fullName>
        <ecNumber evidence="8">3.4.19.12</ecNumber>
    </recommendedName>
</protein>
<evidence type="ECO:0000256" key="6">
    <source>
        <dbReference type="ARBA" id="ARBA00022807"/>
    </source>
</evidence>
<keyword evidence="6 7" id="KW-0788">Thiol protease</keyword>
<feature type="active site" description="Nucleophile" evidence="7">
    <location>
        <position position="103"/>
    </location>
</feature>
<proteinExistence type="inferred from homology"/>
<dbReference type="Pfam" id="PF01088">
    <property type="entry name" value="Peptidase_C12"/>
    <property type="match status" value="1"/>
</dbReference>